<feature type="active site" evidence="5">
    <location>
        <position position="412"/>
    </location>
</feature>
<feature type="binding site" evidence="4">
    <location>
        <position position="337"/>
    </location>
    <ligand>
        <name>S-adenosyl-L-methionine</name>
        <dbReference type="ChEBI" id="CHEBI:59789"/>
    </ligand>
</feature>
<dbReference type="SUPFAM" id="SSF53335">
    <property type="entry name" value="S-adenosyl-L-methionine-dependent methyltransferases"/>
    <property type="match status" value="1"/>
</dbReference>
<dbReference type="Proteomes" id="UP000070456">
    <property type="component" value="Unassembled WGS sequence"/>
</dbReference>
<dbReference type="GO" id="GO:0070041">
    <property type="term" value="F:rRNA (uridine-C5-)-methyltransferase activity"/>
    <property type="evidence" value="ECO:0007669"/>
    <property type="project" value="TreeGrafter"/>
</dbReference>
<feature type="active site" description="Nucleophile" evidence="4">
    <location>
        <position position="412"/>
    </location>
</feature>
<dbReference type="OrthoDB" id="9804590at2"/>
<dbReference type="InterPro" id="IPR010280">
    <property type="entry name" value="U5_MeTrfase_fam"/>
</dbReference>
<dbReference type="PATRIC" id="fig|520762.4.peg.2232"/>
<keyword evidence="2 4" id="KW-0808">Transferase</keyword>
<dbReference type="FunFam" id="3.40.50.150:FF:000009">
    <property type="entry name" value="23S rRNA (Uracil(1939)-C(5))-methyltransferase RlmD"/>
    <property type="match status" value="1"/>
</dbReference>
<evidence type="ECO:0000313" key="8">
    <source>
        <dbReference type="Proteomes" id="UP000070456"/>
    </source>
</evidence>
<feature type="binding site" evidence="4">
    <location>
        <position position="385"/>
    </location>
    <ligand>
        <name>S-adenosyl-L-methionine</name>
        <dbReference type="ChEBI" id="CHEBI:59789"/>
    </ligand>
</feature>
<evidence type="ECO:0000259" key="6">
    <source>
        <dbReference type="PROSITE" id="PS50926"/>
    </source>
</evidence>
<reference evidence="7 8" key="1">
    <citation type="submission" date="2015-12" db="EMBL/GenBank/DDBJ databases">
        <title>Draft genome sequence of the thermoanaerobe Thermotalea metallivorans, an isolate from the runoff channel of the Great Artesian Basin, Australia.</title>
        <authorList>
            <person name="Patel B.K."/>
        </authorList>
    </citation>
    <scope>NUCLEOTIDE SEQUENCE [LARGE SCALE GENOMIC DNA]</scope>
    <source>
        <strain evidence="7 8">B2-1</strain>
    </source>
</reference>
<dbReference type="InterPro" id="IPR029063">
    <property type="entry name" value="SAM-dependent_MTases_sf"/>
</dbReference>
<dbReference type="InterPro" id="IPR012340">
    <property type="entry name" value="NA-bd_OB-fold"/>
</dbReference>
<feature type="domain" description="TRAM" evidence="6">
    <location>
        <begin position="5"/>
        <end position="63"/>
    </location>
</feature>
<gene>
    <name evidence="7" type="primary">rlmCD_2</name>
    <name evidence="7" type="ORF">AN619_20240</name>
</gene>
<dbReference type="PROSITE" id="PS01230">
    <property type="entry name" value="TRMA_1"/>
    <property type="match status" value="1"/>
</dbReference>
<feature type="binding site" evidence="4">
    <location>
        <position position="316"/>
    </location>
    <ligand>
        <name>S-adenosyl-L-methionine</name>
        <dbReference type="ChEBI" id="CHEBI:59789"/>
    </ligand>
</feature>
<keyword evidence="8" id="KW-1185">Reference proteome</keyword>
<feature type="binding site" evidence="4">
    <location>
        <position position="287"/>
    </location>
    <ligand>
        <name>S-adenosyl-L-methionine</name>
        <dbReference type="ChEBI" id="CHEBI:59789"/>
    </ligand>
</feature>
<evidence type="ECO:0000256" key="3">
    <source>
        <dbReference type="ARBA" id="ARBA00022691"/>
    </source>
</evidence>
<dbReference type="Gene3D" id="3.40.50.150">
    <property type="entry name" value="Vaccinia Virus protein VP39"/>
    <property type="match status" value="1"/>
</dbReference>
<comment type="caution">
    <text evidence="7">The sequence shown here is derived from an EMBL/GenBank/DDBJ whole genome shotgun (WGS) entry which is preliminary data.</text>
</comment>
<proteinExistence type="inferred from homology"/>
<keyword evidence="3 4" id="KW-0949">S-adenosyl-L-methionine</keyword>
<dbReference type="Pfam" id="PF01938">
    <property type="entry name" value="TRAM"/>
    <property type="match status" value="1"/>
</dbReference>
<evidence type="ECO:0000313" key="7">
    <source>
        <dbReference type="EMBL" id="KXG74925.1"/>
    </source>
</evidence>
<dbReference type="PANTHER" id="PTHR11061:SF30">
    <property type="entry name" value="TRNA (URACIL(54)-C(5))-METHYLTRANSFERASE"/>
    <property type="match status" value="1"/>
</dbReference>
<dbReference type="PANTHER" id="PTHR11061">
    <property type="entry name" value="RNA M5U METHYLTRANSFERASE"/>
    <property type="match status" value="1"/>
</dbReference>
<evidence type="ECO:0000256" key="2">
    <source>
        <dbReference type="ARBA" id="ARBA00022679"/>
    </source>
</evidence>
<dbReference type="CDD" id="cd02440">
    <property type="entry name" value="AdoMet_MTases"/>
    <property type="match status" value="1"/>
</dbReference>
<dbReference type="InterPro" id="IPR002792">
    <property type="entry name" value="TRAM_dom"/>
</dbReference>
<accession>A0A140L300</accession>
<evidence type="ECO:0000256" key="5">
    <source>
        <dbReference type="PROSITE-ProRule" id="PRU10015"/>
    </source>
</evidence>
<dbReference type="PROSITE" id="PS01231">
    <property type="entry name" value="TRMA_2"/>
    <property type="match status" value="1"/>
</dbReference>
<dbReference type="EMBL" id="LOEE01000044">
    <property type="protein sequence ID" value="KXG74925.1"/>
    <property type="molecule type" value="Genomic_DNA"/>
</dbReference>
<dbReference type="Pfam" id="PF05958">
    <property type="entry name" value="tRNA_U5-meth_tr"/>
    <property type="match status" value="1"/>
</dbReference>
<dbReference type="FunFam" id="2.40.50.1070:FF:000003">
    <property type="entry name" value="23S rRNA (Uracil-5-)-methyltransferase RumA"/>
    <property type="match status" value="1"/>
</dbReference>
<dbReference type="InterPro" id="IPR030391">
    <property type="entry name" value="MeTrfase_TrmA_CS"/>
</dbReference>
<name>A0A140L300_9FIRM</name>
<dbReference type="PROSITE" id="PS50926">
    <property type="entry name" value="TRAM"/>
    <property type="match status" value="1"/>
</dbReference>
<dbReference type="FunFam" id="2.40.50.140:FF:000097">
    <property type="entry name" value="23S rRNA (uracil(1939)-C(5))-methyltransferase RlmD"/>
    <property type="match status" value="1"/>
</dbReference>
<organism evidence="7 8">
    <name type="scientific">Thermotalea metallivorans</name>
    <dbReference type="NCBI Taxonomy" id="520762"/>
    <lineage>
        <taxon>Bacteria</taxon>
        <taxon>Bacillati</taxon>
        <taxon>Bacillota</taxon>
        <taxon>Clostridia</taxon>
        <taxon>Peptostreptococcales</taxon>
        <taxon>Thermotaleaceae</taxon>
        <taxon>Thermotalea</taxon>
    </lineage>
</organism>
<comment type="similarity">
    <text evidence="4">Belongs to the class I-like SAM-binding methyltransferase superfamily. RNA M5U methyltransferase family.</text>
</comment>
<dbReference type="SUPFAM" id="SSF50249">
    <property type="entry name" value="Nucleic acid-binding proteins"/>
    <property type="match status" value="1"/>
</dbReference>
<dbReference type="AlphaFoldDB" id="A0A140L300"/>
<keyword evidence="1 4" id="KW-0489">Methyltransferase</keyword>
<dbReference type="STRING" id="520762.AN619_20240"/>
<evidence type="ECO:0000256" key="4">
    <source>
        <dbReference type="PROSITE-ProRule" id="PRU01024"/>
    </source>
</evidence>
<dbReference type="NCBIfam" id="TIGR00479">
    <property type="entry name" value="rumA"/>
    <property type="match status" value="1"/>
</dbReference>
<dbReference type="EC" id="2.1.1.189" evidence="7"/>
<dbReference type="RefSeq" id="WP_068556574.1">
    <property type="nucleotide sequence ID" value="NZ_LOEE01000044.1"/>
</dbReference>
<evidence type="ECO:0000256" key="1">
    <source>
        <dbReference type="ARBA" id="ARBA00022603"/>
    </source>
</evidence>
<dbReference type="PROSITE" id="PS51687">
    <property type="entry name" value="SAM_MT_RNA_M5U"/>
    <property type="match status" value="1"/>
</dbReference>
<dbReference type="InterPro" id="IPR030390">
    <property type="entry name" value="MeTrfase_TrmA_AS"/>
</dbReference>
<dbReference type="Gene3D" id="2.40.50.140">
    <property type="entry name" value="Nucleic acid-binding proteins"/>
    <property type="match status" value="1"/>
</dbReference>
<protein>
    <submittedName>
        <fullName evidence="7">23S rRNA (Uracil-C(5))-methyltransferase RlmCD</fullName>
        <ecNumber evidence="7">2.1.1.189</ecNumber>
    </submittedName>
</protein>
<sequence length="457" mass="51434">MKNSEIKENQTYEVHIEDIGHNGEGIGRIEGFTVFVDGGVPGDDLRVKIQLVKKNYAMGKMIKLLNPSPHRIAPVCSIAHQCGGCQIQHIDYREQLRLKTNIVKANIERIGKLEGVVVHDALGMEKPSRYRNKAQFPVGIVDGKVVVGFYKKGTHDIVDTGSCYIQHEINDHIIEIVKQYMTRYKVSAYDETTGKGLIRHILTKVGFTTGEVMVVLITNGREMPHKEQLIQQLTHEIPEIKSIVQNINTQRTNRILGDECILLYGEDKIVDYIGNLKFYISPLSFFQVNPMQTKVLYEKALEYADLKGEETVFDVYCGIGTISLFLAQKAKKVYGIEAVDAAIQDARENARINGIKNAEFYVGKAEEVVPQLYKQGITADVVVVDPPRKGCDAQVLDTIVKMKPERVVYVSCNPSTLARDLKYLDEKGYKTIEVQPVDMFPHTAHTESVVRIERVKG</sequence>
<dbReference type="GO" id="GO:0070475">
    <property type="term" value="P:rRNA base methylation"/>
    <property type="evidence" value="ECO:0007669"/>
    <property type="project" value="TreeGrafter"/>
</dbReference>
<dbReference type="Gene3D" id="2.40.50.1070">
    <property type="match status" value="1"/>
</dbReference>